<evidence type="ECO:0000313" key="3">
    <source>
        <dbReference type="Proteomes" id="UP001219525"/>
    </source>
</evidence>
<dbReference type="AlphaFoldDB" id="A0AAD6VFS4"/>
<comment type="caution">
    <text evidence="2">The sequence shown here is derived from an EMBL/GenBank/DDBJ whole genome shotgun (WGS) entry which is preliminary data.</text>
</comment>
<organism evidence="2 3">
    <name type="scientific">Mycena pura</name>
    <dbReference type="NCBI Taxonomy" id="153505"/>
    <lineage>
        <taxon>Eukaryota</taxon>
        <taxon>Fungi</taxon>
        <taxon>Dikarya</taxon>
        <taxon>Basidiomycota</taxon>
        <taxon>Agaricomycotina</taxon>
        <taxon>Agaricomycetes</taxon>
        <taxon>Agaricomycetidae</taxon>
        <taxon>Agaricales</taxon>
        <taxon>Marasmiineae</taxon>
        <taxon>Mycenaceae</taxon>
        <taxon>Mycena</taxon>
    </lineage>
</organism>
<feature type="region of interest" description="Disordered" evidence="1">
    <location>
        <begin position="1"/>
        <end position="31"/>
    </location>
</feature>
<evidence type="ECO:0000256" key="1">
    <source>
        <dbReference type="SAM" id="MobiDB-lite"/>
    </source>
</evidence>
<feature type="compositionally biased region" description="Low complexity" evidence="1">
    <location>
        <begin position="10"/>
        <end position="20"/>
    </location>
</feature>
<accession>A0AAD6VFS4</accession>
<name>A0AAD6VFS4_9AGAR</name>
<protein>
    <submittedName>
        <fullName evidence="2">Uncharacterized protein</fullName>
    </submittedName>
</protein>
<evidence type="ECO:0000313" key="2">
    <source>
        <dbReference type="EMBL" id="KAJ7208564.1"/>
    </source>
</evidence>
<sequence length="329" mass="35461">MWDDFGCASRGPQRAGTAQQRARRAADGRHERGVIHAERAQRGARARPRGCVDIMTIDPAVIPLPAPAPPAAILSSRFFLALANSINHQIESASLALRCRFHAGADASRRTTPRCRTRVPTTGSSRSDAATTGFRAVYAKKTTAPPRSSFSSSNRAHLWAATLRGRDLCHRRRTSIGSTRRPPDRRHCALHRRYDGVETNPTAAQSSSGQLHIANCSLTNLCLASPGITVAPCLVPKRTIIPQALSARYGLGIGAASAPFILSGYSRFPGHEPNNPEAFAGLLLLHASRMCFVCPLILMTTTLFRSHADFAHLALPSSAILARLTILGK</sequence>
<dbReference type="EMBL" id="JARJCW010000033">
    <property type="protein sequence ID" value="KAJ7208564.1"/>
    <property type="molecule type" value="Genomic_DNA"/>
</dbReference>
<reference evidence="2" key="1">
    <citation type="submission" date="2023-03" db="EMBL/GenBank/DDBJ databases">
        <title>Massive genome expansion in bonnet fungi (Mycena s.s.) driven by repeated elements and novel gene families across ecological guilds.</title>
        <authorList>
            <consortium name="Lawrence Berkeley National Laboratory"/>
            <person name="Harder C.B."/>
            <person name="Miyauchi S."/>
            <person name="Viragh M."/>
            <person name="Kuo A."/>
            <person name="Thoen E."/>
            <person name="Andreopoulos B."/>
            <person name="Lu D."/>
            <person name="Skrede I."/>
            <person name="Drula E."/>
            <person name="Henrissat B."/>
            <person name="Morin E."/>
            <person name="Kohler A."/>
            <person name="Barry K."/>
            <person name="LaButti K."/>
            <person name="Morin E."/>
            <person name="Salamov A."/>
            <person name="Lipzen A."/>
            <person name="Mereny Z."/>
            <person name="Hegedus B."/>
            <person name="Baldrian P."/>
            <person name="Stursova M."/>
            <person name="Weitz H."/>
            <person name="Taylor A."/>
            <person name="Grigoriev I.V."/>
            <person name="Nagy L.G."/>
            <person name="Martin F."/>
            <person name="Kauserud H."/>
        </authorList>
    </citation>
    <scope>NUCLEOTIDE SEQUENCE</scope>
    <source>
        <strain evidence="2">9144</strain>
    </source>
</reference>
<dbReference type="Proteomes" id="UP001219525">
    <property type="component" value="Unassembled WGS sequence"/>
</dbReference>
<gene>
    <name evidence="2" type="ORF">GGX14DRAFT_395714</name>
</gene>
<proteinExistence type="predicted"/>
<keyword evidence="3" id="KW-1185">Reference proteome</keyword>